<dbReference type="Gene3D" id="3.80.10.10">
    <property type="entry name" value="Ribonuclease Inhibitor"/>
    <property type="match status" value="1"/>
</dbReference>
<dbReference type="Proteomes" id="UP000188318">
    <property type="component" value="Unassembled WGS sequence"/>
</dbReference>
<reference evidence="2" key="1">
    <citation type="journal article" date="2017" name="Genome Biol.">
        <title>Comparative genomics reveals high biological diversity and specific adaptations in the industrially and medically important fungal genus Aspergillus.</title>
        <authorList>
            <person name="de Vries R.P."/>
            <person name="Riley R."/>
            <person name="Wiebenga A."/>
            <person name="Aguilar-Osorio G."/>
            <person name="Amillis S."/>
            <person name="Uchima C.A."/>
            <person name="Anderluh G."/>
            <person name="Asadollahi M."/>
            <person name="Askin M."/>
            <person name="Barry K."/>
            <person name="Battaglia E."/>
            <person name="Bayram O."/>
            <person name="Benocci T."/>
            <person name="Braus-Stromeyer S.A."/>
            <person name="Caldana C."/>
            <person name="Canovas D."/>
            <person name="Cerqueira G.C."/>
            <person name="Chen F."/>
            <person name="Chen W."/>
            <person name="Choi C."/>
            <person name="Clum A."/>
            <person name="Dos Santos R.A."/>
            <person name="Damasio A.R."/>
            <person name="Diallinas G."/>
            <person name="Emri T."/>
            <person name="Fekete E."/>
            <person name="Flipphi M."/>
            <person name="Freyberg S."/>
            <person name="Gallo A."/>
            <person name="Gournas C."/>
            <person name="Habgood R."/>
            <person name="Hainaut M."/>
            <person name="Harispe M.L."/>
            <person name="Henrissat B."/>
            <person name="Hilden K.S."/>
            <person name="Hope R."/>
            <person name="Hossain A."/>
            <person name="Karabika E."/>
            <person name="Karaffa L."/>
            <person name="Karanyi Z."/>
            <person name="Krasevec N."/>
            <person name="Kuo A."/>
            <person name="Kusch H."/>
            <person name="LaButti K."/>
            <person name="Lagendijk E.L."/>
            <person name="Lapidus A."/>
            <person name="Levasseur A."/>
            <person name="Lindquist E."/>
            <person name="Lipzen A."/>
            <person name="Logrieco A.F."/>
            <person name="MacCabe A."/>
            <person name="Maekelae M.R."/>
            <person name="Malavazi I."/>
            <person name="Melin P."/>
            <person name="Meyer V."/>
            <person name="Mielnichuk N."/>
            <person name="Miskei M."/>
            <person name="Molnar A.P."/>
            <person name="Mule G."/>
            <person name="Ngan C.Y."/>
            <person name="Orejas M."/>
            <person name="Orosz E."/>
            <person name="Ouedraogo J.P."/>
            <person name="Overkamp K.M."/>
            <person name="Park H.-S."/>
            <person name="Perrone G."/>
            <person name="Piumi F."/>
            <person name="Punt P.J."/>
            <person name="Ram A.F."/>
            <person name="Ramon A."/>
            <person name="Rauscher S."/>
            <person name="Record E."/>
            <person name="Riano-Pachon D.M."/>
            <person name="Robert V."/>
            <person name="Roehrig J."/>
            <person name="Ruller R."/>
            <person name="Salamov A."/>
            <person name="Salih N.S."/>
            <person name="Samson R.A."/>
            <person name="Sandor E."/>
            <person name="Sanguinetti M."/>
            <person name="Schuetze T."/>
            <person name="Sepcic K."/>
            <person name="Shelest E."/>
            <person name="Sherlock G."/>
            <person name="Sophianopoulou V."/>
            <person name="Squina F.M."/>
            <person name="Sun H."/>
            <person name="Susca A."/>
            <person name="Todd R.B."/>
            <person name="Tsang A."/>
            <person name="Unkles S.E."/>
            <person name="van de Wiele N."/>
            <person name="van Rossen-Uffink D."/>
            <person name="Oliveira J.V."/>
            <person name="Vesth T.C."/>
            <person name="Visser J."/>
            <person name="Yu J.-H."/>
            <person name="Zhou M."/>
            <person name="Andersen M.R."/>
            <person name="Archer D.B."/>
            <person name="Baker S.E."/>
            <person name="Benoit I."/>
            <person name="Brakhage A.A."/>
            <person name="Braus G.H."/>
            <person name="Fischer R."/>
            <person name="Frisvad J.C."/>
            <person name="Goldman G.H."/>
            <person name="Houbraken J."/>
            <person name="Oakley B."/>
            <person name="Pocsi I."/>
            <person name="Scazzocchio C."/>
            <person name="Seiboth B."/>
            <person name="vanKuyk P.A."/>
            <person name="Wortman J."/>
            <person name="Dyer P.S."/>
            <person name="Grigoriev I.V."/>
        </authorList>
    </citation>
    <scope>NUCLEOTIDE SEQUENCE [LARGE SCALE GENOMIC DNA]</scope>
    <source>
        <strain evidence="2">ITEM 5010</strain>
    </source>
</reference>
<evidence type="ECO:0000313" key="2">
    <source>
        <dbReference type="Proteomes" id="UP000188318"/>
    </source>
</evidence>
<dbReference type="OMA" id="RRLEYQT"/>
<sequence>MATQIQQTKRFFLPLEIIQEIVGHVTATSKVHNRRRLKTLRLINKFFYYAASRLLFSTCRIYFTEDPNYPFCDLEYLQQSNIASFVRNLLIICRPPKDLQSLPNAAQQLQPLLITCLPRLTRLRRLEFQSPVKGTPTQNLLARTLATTLSEGLKTSPPPSLEELSFEHRYVHDKSRTALCTNTIPTSVLARIMHIQIANTSQFSRSFYVRELSPIFDILRYGQHLVSVELSGLEDTVIDGACSFFIHPDAPLRNLKLANVLTSATRLIALRDARNTLRHVAFHGVELTSGTWEEVFRAFSGCDSLVTLEVYGCGYFHRKKDSQWRGKKENLLTTRAGDINALENSRAMVKKNRAKFCDAHRNNEVEDPFVRELIY</sequence>
<proteinExistence type="predicted"/>
<dbReference type="EMBL" id="KV907493">
    <property type="protein sequence ID" value="OOG00575.1"/>
    <property type="molecule type" value="Genomic_DNA"/>
</dbReference>
<keyword evidence="2" id="KW-1185">Reference proteome</keyword>
<protein>
    <recommendedName>
        <fullName evidence="3">F-box domain-containing protein</fullName>
    </recommendedName>
</protein>
<name>A0A1R3S1E5_ASPC5</name>
<dbReference type="OrthoDB" id="4509573at2759"/>
<dbReference type="VEuPathDB" id="FungiDB:ASPCADRAFT_502867"/>
<gene>
    <name evidence="1" type="ORF">ASPCADRAFT_502867</name>
</gene>
<accession>A0A1R3S1E5</accession>
<organism evidence="1 2">
    <name type="scientific">Aspergillus carbonarius (strain ITEM 5010)</name>
    <dbReference type="NCBI Taxonomy" id="602072"/>
    <lineage>
        <taxon>Eukaryota</taxon>
        <taxon>Fungi</taxon>
        <taxon>Dikarya</taxon>
        <taxon>Ascomycota</taxon>
        <taxon>Pezizomycotina</taxon>
        <taxon>Eurotiomycetes</taxon>
        <taxon>Eurotiomycetidae</taxon>
        <taxon>Eurotiales</taxon>
        <taxon>Aspergillaceae</taxon>
        <taxon>Aspergillus</taxon>
        <taxon>Aspergillus subgen. Circumdati</taxon>
    </lineage>
</organism>
<dbReference type="AlphaFoldDB" id="A0A1R3S1E5"/>
<dbReference type="SUPFAM" id="SSF52047">
    <property type="entry name" value="RNI-like"/>
    <property type="match status" value="1"/>
</dbReference>
<dbReference type="InterPro" id="IPR032675">
    <property type="entry name" value="LRR_dom_sf"/>
</dbReference>
<evidence type="ECO:0000313" key="1">
    <source>
        <dbReference type="EMBL" id="OOG00575.1"/>
    </source>
</evidence>
<evidence type="ECO:0008006" key="3">
    <source>
        <dbReference type="Google" id="ProtNLM"/>
    </source>
</evidence>